<dbReference type="Proteomes" id="UP000789920">
    <property type="component" value="Unassembled WGS sequence"/>
</dbReference>
<gene>
    <name evidence="1" type="ORF">RPERSI_LOCUS6031</name>
</gene>
<protein>
    <submittedName>
        <fullName evidence="1">12715_t:CDS:1</fullName>
    </submittedName>
</protein>
<evidence type="ECO:0000313" key="2">
    <source>
        <dbReference type="Proteomes" id="UP000789920"/>
    </source>
</evidence>
<accession>A0ACA9MRE2</accession>
<evidence type="ECO:0000313" key="1">
    <source>
        <dbReference type="EMBL" id="CAG8604013.1"/>
    </source>
</evidence>
<keyword evidence="2" id="KW-1185">Reference proteome</keyword>
<dbReference type="EMBL" id="CAJVQC010009390">
    <property type="protein sequence ID" value="CAG8604013.1"/>
    <property type="molecule type" value="Genomic_DNA"/>
</dbReference>
<name>A0ACA9MRE2_9GLOM</name>
<organism evidence="1 2">
    <name type="scientific">Racocetra persica</name>
    <dbReference type="NCBI Taxonomy" id="160502"/>
    <lineage>
        <taxon>Eukaryota</taxon>
        <taxon>Fungi</taxon>
        <taxon>Fungi incertae sedis</taxon>
        <taxon>Mucoromycota</taxon>
        <taxon>Glomeromycotina</taxon>
        <taxon>Glomeromycetes</taxon>
        <taxon>Diversisporales</taxon>
        <taxon>Gigasporaceae</taxon>
        <taxon>Racocetra</taxon>
    </lineage>
</organism>
<proteinExistence type="predicted"/>
<comment type="caution">
    <text evidence="1">The sequence shown here is derived from an EMBL/GenBank/DDBJ whole genome shotgun (WGS) entry which is preliminary data.</text>
</comment>
<reference evidence="1" key="1">
    <citation type="submission" date="2021-06" db="EMBL/GenBank/DDBJ databases">
        <authorList>
            <person name="Kallberg Y."/>
            <person name="Tangrot J."/>
            <person name="Rosling A."/>
        </authorList>
    </citation>
    <scope>NUCLEOTIDE SEQUENCE</scope>
    <source>
        <strain evidence="1">MA461A</strain>
    </source>
</reference>
<feature type="non-terminal residue" evidence="1">
    <location>
        <position position="227"/>
    </location>
</feature>
<sequence length="227" mass="26293">MDTIENSHISAHQIKCLKTFLENTVIQSPDILLDILCRINRVLKTFYQHVSITSDKNALLYCSIIAKHQQILLQFLTNDNKFIVYTAQKLLIQWIFFLSNKECLDQIDVIETQESLITGLYNFNYASLENEHSISFGTGTEAVLEIYHHILKDFRHQLLQDSDEYFEEKIVHHVGWLPNEILVPILSIIADIKKIEQTTIIVDAELINGIMNVIKNLSKKIDMNTIH</sequence>